<evidence type="ECO:0000313" key="2">
    <source>
        <dbReference type="EMBL" id="CUA96772.1"/>
    </source>
</evidence>
<dbReference type="Gene3D" id="2.60.40.1880">
    <property type="entry name" value="Invasion associated locus B (IalB) protein"/>
    <property type="match status" value="1"/>
</dbReference>
<dbReference type="InterPro" id="IPR010642">
    <property type="entry name" value="Invasion_prot_B"/>
</dbReference>
<dbReference type="Pfam" id="PF06776">
    <property type="entry name" value="IalB"/>
    <property type="match status" value="1"/>
</dbReference>
<evidence type="ECO:0000313" key="3">
    <source>
        <dbReference type="Proteomes" id="UP000183900"/>
    </source>
</evidence>
<proteinExistence type="predicted"/>
<feature type="chain" id="PRO_5005505094" evidence="1">
    <location>
        <begin position="25"/>
        <end position="168"/>
    </location>
</feature>
<keyword evidence="3" id="KW-1185">Reference proteome</keyword>
<sequence>MQARTLVTAGLFLALSGAAAVAQAPTLLKQQRDWAAYTHASGGGKVCFALTKPTQMLPTDRNHGDVFFFVSTRPSEGVNNEPSLQVGYPLREGSQVTVDIDGKPFTMFTKNDGAWVENAAAEQQLVAAMKAGSKMSVKAVSGRGTETSYSFSLSGVTAAIDTANQACR</sequence>
<keyword evidence="1" id="KW-0732">Signal</keyword>
<accession>A0A0K6I0F4</accession>
<dbReference type="InterPro" id="IPR038696">
    <property type="entry name" value="IalB_sf"/>
</dbReference>
<dbReference type="RefSeq" id="WP_208975659.1">
    <property type="nucleotide sequence ID" value="NZ_CYHE01000006.1"/>
</dbReference>
<evidence type="ECO:0000256" key="1">
    <source>
        <dbReference type="SAM" id="SignalP"/>
    </source>
</evidence>
<organism evidence="2 3">
    <name type="scientific">Pannonibacter indicus</name>
    <dbReference type="NCBI Taxonomy" id="466044"/>
    <lineage>
        <taxon>Bacteria</taxon>
        <taxon>Pseudomonadati</taxon>
        <taxon>Pseudomonadota</taxon>
        <taxon>Alphaproteobacteria</taxon>
        <taxon>Hyphomicrobiales</taxon>
        <taxon>Stappiaceae</taxon>
        <taxon>Pannonibacter</taxon>
    </lineage>
</organism>
<reference evidence="3" key="1">
    <citation type="submission" date="2015-08" db="EMBL/GenBank/DDBJ databases">
        <authorList>
            <person name="Varghese N."/>
        </authorList>
    </citation>
    <scope>NUCLEOTIDE SEQUENCE [LARGE SCALE GENOMIC DNA]</scope>
    <source>
        <strain evidence="3">DSM 23407</strain>
    </source>
</reference>
<dbReference type="Proteomes" id="UP000183900">
    <property type="component" value="Unassembled WGS sequence"/>
</dbReference>
<dbReference type="AlphaFoldDB" id="A0A0K6I0F4"/>
<protein>
    <submittedName>
        <fullName evidence="2">Invasion associated locus B (IalB) protein</fullName>
    </submittedName>
</protein>
<dbReference type="EMBL" id="CYHE01000006">
    <property type="protein sequence ID" value="CUA96772.1"/>
    <property type="molecule type" value="Genomic_DNA"/>
</dbReference>
<name>A0A0K6I0F4_9HYPH</name>
<feature type="signal peptide" evidence="1">
    <location>
        <begin position="1"/>
        <end position="24"/>
    </location>
</feature>
<gene>
    <name evidence="2" type="ORF">Ga0061067_10677</name>
</gene>